<feature type="compositionally biased region" description="Polar residues" evidence="1">
    <location>
        <begin position="744"/>
        <end position="754"/>
    </location>
</feature>
<dbReference type="PANTHER" id="PTHR21650:SF4">
    <property type="entry name" value="MEMBRALIN"/>
    <property type="match status" value="1"/>
</dbReference>
<dbReference type="OrthoDB" id="6779347at2759"/>
<dbReference type="FunCoup" id="A0A7M7NHQ7">
    <property type="interactions" value="1225"/>
</dbReference>
<reference evidence="3" key="2">
    <citation type="submission" date="2021-01" db="UniProtKB">
        <authorList>
            <consortium name="EnsemblMetazoa"/>
        </authorList>
    </citation>
    <scope>IDENTIFICATION</scope>
</reference>
<organism evidence="3 4">
    <name type="scientific">Strongylocentrotus purpuratus</name>
    <name type="common">Purple sea urchin</name>
    <dbReference type="NCBI Taxonomy" id="7668"/>
    <lineage>
        <taxon>Eukaryota</taxon>
        <taxon>Metazoa</taxon>
        <taxon>Echinodermata</taxon>
        <taxon>Eleutherozoa</taxon>
        <taxon>Echinozoa</taxon>
        <taxon>Echinoidea</taxon>
        <taxon>Euechinoidea</taxon>
        <taxon>Echinacea</taxon>
        <taxon>Camarodonta</taxon>
        <taxon>Echinidea</taxon>
        <taxon>Strongylocentrotidae</taxon>
        <taxon>Strongylocentrotus</taxon>
    </lineage>
</organism>
<dbReference type="GeneID" id="115918470"/>
<feature type="region of interest" description="Disordered" evidence="1">
    <location>
        <begin position="1"/>
        <end position="58"/>
    </location>
</feature>
<evidence type="ECO:0000313" key="4">
    <source>
        <dbReference type="Proteomes" id="UP000007110"/>
    </source>
</evidence>
<dbReference type="GO" id="GO:0034976">
    <property type="term" value="P:response to endoplasmic reticulum stress"/>
    <property type="evidence" value="ECO:0000318"/>
    <property type="project" value="GO_Central"/>
</dbReference>
<dbReference type="EnsemblMetazoa" id="XM_030980086">
    <property type="protein sequence ID" value="XP_030835946"/>
    <property type="gene ID" value="LOC115918470"/>
</dbReference>
<feature type="transmembrane region" description="Helical" evidence="2">
    <location>
        <begin position="377"/>
        <end position="398"/>
    </location>
</feature>
<dbReference type="Proteomes" id="UP000007110">
    <property type="component" value="Unassembled WGS sequence"/>
</dbReference>
<feature type="transmembrane region" description="Helical" evidence="2">
    <location>
        <begin position="117"/>
        <end position="136"/>
    </location>
</feature>
<evidence type="ECO:0008006" key="5">
    <source>
        <dbReference type="Google" id="ProtNLM"/>
    </source>
</evidence>
<protein>
    <recommendedName>
        <fullName evidence="5">Membralin</fullName>
    </recommendedName>
</protein>
<proteinExistence type="predicted"/>
<sequence>MSANTDTSVGPGPDAPRQDQQPSSSNTPESNPQIGNQQQQAQQESPPPPPQQTAAPQVDAEQALPNIPAAQNANNARANNNNNNNPLLNVRDRLFHALFFKIAITYARAFPPSIRRFFEFAILLKALTALFVLAYIHRTFSRSPINCLAEYRDKWPRDGILRVEIVRNRSDESPIYEVSYGRRKLGGMTKIEDDETQYANMTMMPPYWEYPDILKAEDALRRREEESANTVQTSFFNGLSWQTTNITIDLPSTQKLDKNMQPFRETVSEFEMFTRAVWPVDEYIMEYSLEYGFLRLSSGTRERLGIPVMVIQLDPTQDDCFGDSLSRFLLDEFLGYDDILMSSVKSLAEYEDNKGYLRNVVTGEHYRFVSMWMARSSYIAAGFIMLIFTISISMLLRYSHHQIFVFIVDLLQMLEMNTTIAFPAAPLLTVILALVGMEAIMSEFFNDTTTAFYIILIVWVADQYDAICCHTQITKRHWLRFFYLYHFAFYAYHYRFNGQYSGLALITSWLFIQHSMIYFFHHYELPAILQQARLQVLLQRNQHGGMHPRINININLGENAPQQQQPQPGTTDGGEANNQGGGNATPNGTPNQQQQQQAAQPVPVAVAAVQRPVWRQRRTLFSMYLGALLNRRQGTANAGVSQQTGVATTTAETSTTNSATHATTNTDDSLNGESPGSRAATNLSNSNQSKASQGETEIGNTSLLQNPQLETSNPVSSSNTSQSDSSRLDTSKGSSTLPLCENLLPTTQPLPSNALQDSMLLQSISQASSAAAMKSSVEEH</sequence>
<dbReference type="InParanoid" id="A0A7M7NHQ7"/>
<reference evidence="4" key="1">
    <citation type="submission" date="2015-02" db="EMBL/GenBank/DDBJ databases">
        <title>Genome sequencing for Strongylocentrotus purpuratus.</title>
        <authorList>
            <person name="Murali S."/>
            <person name="Liu Y."/>
            <person name="Vee V."/>
            <person name="English A."/>
            <person name="Wang M."/>
            <person name="Skinner E."/>
            <person name="Han Y."/>
            <person name="Muzny D.M."/>
            <person name="Worley K.C."/>
            <person name="Gibbs R.A."/>
        </authorList>
    </citation>
    <scope>NUCLEOTIDE SEQUENCE</scope>
</reference>
<feature type="transmembrane region" description="Helical" evidence="2">
    <location>
        <begin position="418"/>
        <end position="437"/>
    </location>
</feature>
<keyword evidence="2" id="KW-1133">Transmembrane helix</keyword>
<dbReference type="GO" id="GO:0005783">
    <property type="term" value="C:endoplasmic reticulum"/>
    <property type="evidence" value="ECO:0000318"/>
    <property type="project" value="GO_Central"/>
</dbReference>
<dbReference type="AlphaFoldDB" id="A0A7M7NHQ7"/>
<keyword evidence="4" id="KW-1185">Reference proteome</keyword>
<accession>A0A7M7NHQ7</accession>
<feature type="compositionally biased region" description="Low complexity" evidence="1">
    <location>
        <begin position="32"/>
        <end position="44"/>
    </location>
</feature>
<feature type="compositionally biased region" description="Polar residues" evidence="1">
    <location>
        <begin position="636"/>
        <end position="646"/>
    </location>
</feature>
<dbReference type="RefSeq" id="XP_030835946.1">
    <property type="nucleotide sequence ID" value="XM_030980086.1"/>
</dbReference>
<feature type="compositionally biased region" description="Polar residues" evidence="1">
    <location>
        <begin position="667"/>
        <end position="711"/>
    </location>
</feature>
<dbReference type="KEGG" id="spu:115918470"/>
<feature type="compositionally biased region" description="Low complexity" evidence="1">
    <location>
        <begin position="561"/>
        <end position="600"/>
    </location>
</feature>
<feature type="compositionally biased region" description="Polar residues" evidence="1">
    <location>
        <begin position="18"/>
        <end position="31"/>
    </location>
</feature>
<keyword evidence="2" id="KW-0472">Membrane</keyword>
<keyword evidence="2" id="KW-0812">Transmembrane</keyword>
<name>A0A7M7NHQ7_STRPU</name>
<dbReference type="Pfam" id="PF09746">
    <property type="entry name" value="Membralin"/>
    <property type="match status" value="1"/>
</dbReference>
<dbReference type="OMA" id="CTRESIY"/>
<feature type="compositionally biased region" description="Low complexity" evidence="1">
    <location>
        <begin position="647"/>
        <end position="666"/>
    </location>
</feature>
<dbReference type="InterPro" id="IPR019144">
    <property type="entry name" value="Membralin"/>
</dbReference>
<evidence type="ECO:0000256" key="1">
    <source>
        <dbReference type="SAM" id="MobiDB-lite"/>
    </source>
</evidence>
<feature type="region of interest" description="Disordered" evidence="1">
    <location>
        <begin position="636"/>
        <end position="754"/>
    </location>
</feature>
<feature type="compositionally biased region" description="Low complexity" evidence="1">
    <location>
        <begin position="712"/>
        <end position="725"/>
    </location>
</feature>
<feature type="region of interest" description="Disordered" evidence="1">
    <location>
        <begin position="559"/>
        <end position="600"/>
    </location>
</feature>
<evidence type="ECO:0000256" key="2">
    <source>
        <dbReference type="SAM" id="Phobius"/>
    </source>
</evidence>
<dbReference type="PANTHER" id="PTHR21650">
    <property type="entry name" value="MEMBRALIN/KINETOCHORE PROTEIN NUF2"/>
    <property type="match status" value="1"/>
</dbReference>
<dbReference type="GO" id="GO:1904294">
    <property type="term" value="P:positive regulation of ERAD pathway"/>
    <property type="evidence" value="ECO:0000318"/>
    <property type="project" value="GO_Central"/>
</dbReference>
<evidence type="ECO:0000313" key="3">
    <source>
        <dbReference type="EnsemblMetazoa" id="XP_030835946"/>
    </source>
</evidence>